<dbReference type="InterPro" id="IPR053142">
    <property type="entry name" value="PchR_regulatory_protein"/>
</dbReference>
<keyword evidence="3" id="KW-0804">Transcription</keyword>
<dbReference type="GO" id="GO:0003700">
    <property type="term" value="F:DNA-binding transcription factor activity"/>
    <property type="evidence" value="ECO:0007669"/>
    <property type="project" value="InterPro"/>
</dbReference>
<accession>A0A223VBH9</accession>
<dbReference type="PANTHER" id="PTHR47893:SF1">
    <property type="entry name" value="REGULATORY PROTEIN PCHR"/>
    <property type="match status" value="1"/>
</dbReference>
<evidence type="ECO:0000313" key="5">
    <source>
        <dbReference type="EMBL" id="ASV32672.1"/>
    </source>
</evidence>
<dbReference type="AlphaFoldDB" id="A0A223VBH9"/>
<dbReference type="Pfam" id="PF12833">
    <property type="entry name" value="HTH_18"/>
    <property type="match status" value="1"/>
</dbReference>
<dbReference type="SMART" id="SM00342">
    <property type="entry name" value="HTH_ARAC"/>
    <property type="match status" value="1"/>
</dbReference>
<dbReference type="RefSeq" id="WP_094999223.1">
    <property type="nucleotide sequence ID" value="NZ_BMJL01000003.1"/>
</dbReference>
<gene>
    <name evidence="5" type="ORF">CJ263_11435</name>
</gene>
<protein>
    <submittedName>
        <fullName evidence="5">AraC family transcriptional regulator</fullName>
    </submittedName>
</protein>
<name>A0A223VBH9_9FLAO</name>
<feature type="domain" description="HTH araC/xylS-type" evidence="4">
    <location>
        <begin position="240"/>
        <end position="338"/>
    </location>
</feature>
<evidence type="ECO:0000259" key="4">
    <source>
        <dbReference type="PROSITE" id="PS01124"/>
    </source>
</evidence>
<dbReference type="PANTHER" id="PTHR47893">
    <property type="entry name" value="REGULATORY PROTEIN PCHR"/>
    <property type="match status" value="1"/>
</dbReference>
<keyword evidence="1" id="KW-0805">Transcription regulation</keyword>
<evidence type="ECO:0000256" key="2">
    <source>
        <dbReference type="ARBA" id="ARBA00023125"/>
    </source>
</evidence>
<dbReference type="GO" id="GO:0043565">
    <property type="term" value="F:sequence-specific DNA binding"/>
    <property type="evidence" value="ECO:0007669"/>
    <property type="project" value="InterPro"/>
</dbReference>
<sequence>MMTITITGISTSDNVHQLQQQIGGNLTERWGEFTLSVNNAKATGSIRYIPFDWGVTLLEYDIVFHEDVVMVHDSPQFNPIRFYYCLEGYCENRFANQPESERKTLEQFQSVIIANTDDSASFGYFSKDVKLAINVVQITRKKFLKKRLNGVEQLNKKLYTIFMDADHENRFSYFGSYNLKLANKIAALRKVKHKNGMIRIMQIEGLVYEILAMHIGQHERESKNSLPETSLLRRELKIIRDLANKIAKNVSKDYTLEQLSRDSGLSQAKLQEGFKLLYTRTVTEYIRHVRLEAARDYLSKSDMNVSQVVYSIGFSSRSYFSKIFKNKYGISPSEFNNKVKRPMNVEVV</sequence>
<evidence type="ECO:0000256" key="1">
    <source>
        <dbReference type="ARBA" id="ARBA00023015"/>
    </source>
</evidence>
<dbReference type="SUPFAM" id="SSF46689">
    <property type="entry name" value="Homeodomain-like"/>
    <property type="match status" value="1"/>
</dbReference>
<evidence type="ECO:0000256" key="3">
    <source>
        <dbReference type="ARBA" id="ARBA00023163"/>
    </source>
</evidence>
<evidence type="ECO:0000313" key="6">
    <source>
        <dbReference type="Proteomes" id="UP000215244"/>
    </source>
</evidence>
<dbReference type="OrthoDB" id="2666928at2"/>
<dbReference type="InterPro" id="IPR018060">
    <property type="entry name" value="HTH_AraC"/>
</dbReference>
<keyword evidence="6" id="KW-1185">Reference proteome</keyword>
<keyword evidence="2" id="KW-0238">DNA-binding</keyword>
<dbReference type="Proteomes" id="UP000215244">
    <property type="component" value="Chromosome"/>
</dbReference>
<dbReference type="PROSITE" id="PS01124">
    <property type="entry name" value="HTH_ARAC_FAMILY_2"/>
    <property type="match status" value="1"/>
</dbReference>
<organism evidence="5 6">
    <name type="scientific">Maribacter cobaltidurans</name>
    <dbReference type="NCBI Taxonomy" id="1178778"/>
    <lineage>
        <taxon>Bacteria</taxon>
        <taxon>Pseudomonadati</taxon>
        <taxon>Bacteroidota</taxon>
        <taxon>Flavobacteriia</taxon>
        <taxon>Flavobacteriales</taxon>
        <taxon>Flavobacteriaceae</taxon>
        <taxon>Maribacter</taxon>
    </lineage>
</organism>
<dbReference type="EMBL" id="CP022957">
    <property type="protein sequence ID" value="ASV32672.1"/>
    <property type="molecule type" value="Genomic_DNA"/>
</dbReference>
<proteinExistence type="predicted"/>
<reference evidence="5 6" key="1">
    <citation type="submission" date="2017-08" db="EMBL/GenBank/DDBJ databases">
        <title>The complete genome sequence of Maribacter sp. B1, isolated from deep-sea sediment.</title>
        <authorList>
            <person name="Wu Y.-H."/>
            <person name="Cheng H."/>
            <person name="Xu X.-W."/>
        </authorList>
    </citation>
    <scope>NUCLEOTIDE SEQUENCE [LARGE SCALE GENOMIC DNA]</scope>
    <source>
        <strain evidence="5 6">B1</strain>
    </source>
</reference>
<dbReference type="InterPro" id="IPR009057">
    <property type="entry name" value="Homeodomain-like_sf"/>
</dbReference>
<dbReference type="InterPro" id="IPR020449">
    <property type="entry name" value="Tscrpt_reg_AraC-type_HTH"/>
</dbReference>
<dbReference type="PRINTS" id="PR00032">
    <property type="entry name" value="HTHARAC"/>
</dbReference>
<dbReference type="Gene3D" id="1.10.10.60">
    <property type="entry name" value="Homeodomain-like"/>
    <property type="match status" value="2"/>
</dbReference>
<dbReference type="KEGG" id="marb:CJ263_11435"/>